<sequence>MRVTFSSDVAPSRRVLSVLTLATLGGISADVGLALIFDPEYASPTLQYGYVIWILAASLFWLHPAAGAFVALLGAAIGTTVLPGPPLESVMLIALFSGLCALYCSPWVRHLYLVMSLLIAISVGLSESVRVLAVGLSLTSAVLMVLSYLAGRATRRHLASRLTAERELGDLRAAHEEALSGERRSIARDLHDILAHDLTVISMQTQVATATGTPESRAAALSQISQSASAALHDLRRVLLVLQRENIIGSGPGDAPELDLESGLQRFTGRLQDLGFSVDTSVHGDLSSIPQSVEACLYRILQECTTNVVKHGARGHAINDCSIELEVKEATVDLAVTNRTDPSQAPAPKFATSGTGLISMEDRAATFGGTIEAGAPADGIWSVQVTGIQMRLPR</sequence>
<feature type="transmembrane region" description="Helical" evidence="9">
    <location>
        <begin position="89"/>
        <end position="108"/>
    </location>
</feature>
<organism evidence="11 12">
    <name type="scientific">Nesterenkonia aurantiaca</name>
    <dbReference type="NCBI Taxonomy" id="1436010"/>
    <lineage>
        <taxon>Bacteria</taxon>
        <taxon>Bacillati</taxon>
        <taxon>Actinomycetota</taxon>
        <taxon>Actinomycetes</taxon>
        <taxon>Micrococcales</taxon>
        <taxon>Micrococcaceae</taxon>
        <taxon>Nesterenkonia</taxon>
    </lineage>
</organism>
<keyword evidence="6 11" id="KW-0418">Kinase</keyword>
<dbReference type="Gene3D" id="1.20.5.1930">
    <property type="match status" value="1"/>
</dbReference>
<dbReference type="InterPro" id="IPR050482">
    <property type="entry name" value="Sensor_HK_TwoCompSys"/>
</dbReference>
<feature type="domain" description="Signal transduction histidine kinase subgroup 3 dimerisation and phosphoacceptor" evidence="10">
    <location>
        <begin position="182"/>
        <end position="243"/>
    </location>
</feature>
<dbReference type="PANTHER" id="PTHR24421:SF10">
    <property type="entry name" value="NITRATE_NITRITE SENSOR PROTEIN NARQ"/>
    <property type="match status" value="1"/>
</dbReference>
<keyword evidence="5" id="KW-0547">Nucleotide-binding</keyword>
<evidence type="ECO:0000313" key="11">
    <source>
        <dbReference type="EMBL" id="TDS83793.1"/>
    </source>
</evidence>
<protein>
    <recommendedName>
        <fullName evidence="2">histidine kinase</fullName>
        <ecNumber evidence="2">2.7.13.3</ecNumber>
    </recommendedName>
</protein>
<dbReference type="Pfam" id="PF07730">
    <property type="entry name" value="HisKA_3"/>
    <property type="match status" value="1"/>
</dbReference>
<evidence type="ECO:0000256" key="9">
    <source>
        <dbReference type="SAM" id="Phobius"/>
    </source>
</evidence>
<dbReference type="AlphaFoldDB" id="A0A4R7FY66"/>
<feature type="transmembrane region" description="Helical" evidence="9">
    <location>
        <begin position="128"/>
        <end position="151"/>
    </location>
</feature>
<keyword evidence="9" id="KW-0812">Transmembrane</keyword>
<reference evidence="11 12" key="1">
    <citation type="submission" date="2019-03" db="EMBL/GenBank/DDBJ databases">
        <title>Genomic Encyclopedia of Type Strains, Phase III (KMG-III): the genomes of soil and plant-associated and newly described type strains.</title>
        <authorList>
            <person name="Whitman W."/>
        </authorList>
    </citation>
    <scope>NUCLEOTIDE SEQUENCE [LARGE SCALE GENOMIC DNA]</scope>
    <source>
        <strain evidence="11 12">DSM 27373</strain>
    </source>
</reference>
<dbReference type="Gene3D" id="3.30.565.10">
    <property type="entry name" value="Histidine kinase-like ATPase, C-terminal domain"/>
    <property type="match status" value="1"/>
</dbReference>
<dbReference type="GO" id="GO:0000155">
    <property type="term" value="F:phosphorelay sensor kinase activity"/>
    <property type="evidence" value="ECO:0007669"/>
    <property type="project" value="InterPro"/>
</dbReference>
<dbReference type="PANTHER" id="PTHR24421">
    <property type="entry name" value="NITRATE/NITRITE SENSOR PROTEIN NARX-RELATED"/>
    <property type="match status" value="1"/>
</dbReference>
<accession>A0A4R7FY66</accession>
<dbReference type="EC" id="2.7.13.3" evidence="2"/>
<evidence type="ECO:0000256" key="5">
    <source>
        <dbReference type="ARBA" id="ARBA00022741"/>
    </source>
</evidence>
<evidence type="ECO:0000259" key="10">
    <source>
        <dbReference type="Pfam" id="PF07730"/>
    </source>
</evidence>
<keyword evidence="7" id="KW-0067">ATP-binding</keyword>
<dbReference type="GO" id="GO:0046983">
    <property type="term" value="F:protein dimerization activity"/>
    <property type="evidence" value="ECO:0007669"/>
    <property type="project" value="InterPro"/>
</dbReference>
<gene>
    <name evidence="11" type="ORF">EV640_10982</name>
</gene>
<dbReference type="EMBL" id="SOAN01000009">
    <property type="protein sequence ID" value="TDS83793.1"/>
    <property type="molecule type" value="Genomic_DNA"/>
</dbReference>
<proteinExistence type="predicted"/>
<name>A0A4R7FY66_9MICC</name>
<dbReference type="Proteomes" id="UP000294506">
    <property type="component" value="Unassembled WGS sequence"/>
</dbReference>
<keyword evidence="8" id="KW-0902">Two-component regulatory system</keyword>
<dbReference type="InterPro" id="IPR036890">
    <property type="entry name" value="HATPase_C_sf"/>
</dbReference>
<keyword evidence="4" id="KW-0808">Transferase</keyword>
<evidence type="ECO:0000256" key="3">
    <source>
        <dbReference type="ARBA" id="ARBA00022553"/>
    </source>
</evidence>
<dbReference type="GO" id="GO:0016020">
    <property type="term" value="C:membrane"/>
    <property type="evidence" value="ECO:0007669"/>
    <property type="project" value="InterPro"/>
</dbReference>
<dbReference type="InterPro" id="IPR011712">
    <property type="entry name" value="Sig_transdc_His_kin_sub3_dim/P"/>
</dbReference>
<keyword evidence="9" id="KW-1133">Transmembrane helix</keyword>
<comment type="caution">
    <text evidence="11">The sequence shown here is derived from an EMBL/GenBank/DDBJ whole genome shotgun (WGS) entry which is preliminary data.</text>
</comment>
<evidence type="ECO:0000313" key="12">
    <source>
        <dbReference type="Proteomes" id="UP000294506"/>
    </source>
</evidence>
<evidence type="ECO:0000256" key="8">
    <source>
        <dbReference type="ARBA" id="ARBA00023012"/>
    </source>
</evidence>
<dbReference type="CDD" id="cd16917">
    <property type="entry name" value="HATPase_UhpB-NarQ-NarX-like"/>
    <property type="match status" value="1"/>
</dbReference>
<evidence type="ECO:0000256" key="1">
    <source>
        <dbReference type="ARBA" id="ARBA00000085"/>
    </source>
</evidence>
<evidence type="ECO:0000256" key="2">
    <source>
        <dbReference type="ARBA" id="ARBA00012438"/>
    </source>
</evidence>
<evidence type="ECO:0000256" key="4">
    <source>
        <dbReference type="ARBA" id="ARBA00022679"/>
    </source>
</evidence>
<dbReference type="GO" id="GO:0005524">
    <property type="term" value="F:ATP binding"/>
    <property type="evidence" value="ECO:0007669"/>
    <property type="project" value="UniProtKB-KW"/>
</dbReference>
<comment type="catalytic activity">
    <reaction evidence="1">
        <text>ATP + protein L-histidine = ADP + protein N-phospho-L-histidine.</text>
        <dbReference type="EC" id="2.7.13.3"/>
    </reaction>
</comment>
<feature type="transmembrane region" description="Helical" evidence="9">
    <location>
        <begin position="50"/>
        <end position="77"/>
    </location>
</feature>
<keyword evidence="3" id="KW-0597">Phosphoprotein</keyword>
<evidence type="ECO:0000256" key="7">
    <source>
        <dbReference type="ARBA" id="ARBA00022840"/>
    </source>
</evidence>
<evidence type="ECO:0000256" key="6">
    <source>
        <dbReference type="ARBA" id="ARBA00022777"/>
    </source>
</evidence>
<keyword evidence="9" id="KW-0472">Membrane</keyword>
<keyword evidence="12" id="KW-1185">Reference proteome</keyword>